<gene>
    <name evidence="11" type="primary">LCB3</name>
    <name evidence="11" type="ORF">LPJ53_002705</name>
</gene>
<dbReference type="Proteomes" id="UP001149813">
    <property type="component" value="Unassembled WGS sequence"/>
</dbReference>
<feature type="transmembrane region" description="Helical" evidence="9">
    <location>
        <begin position="196"/>
        <end position="216"/>
    </location>
</feature>
<feature type="transmembrane region" description="Helical" evidence="9">
    <location>
        <begin position="96"/>
        <end position="115"/>
    </location>
</feature>
<reference evidence="11" key="1">
    <citation type="submission" date="2022-07" db="EMBL/GenBank/DDBJ databases">
        <title>Phylogenomic reconstructions and comparative analyses of Kickxellomycotina fungi.</title>
        <authorList>
            <person name="Reynolds N.K."/>
            <person name="Stajich J.E."/>
            <person name="Barry K."/>
            <person name="Grigoriev I.V."/>
            <person name="Crous P."/>
            <person name="Smith M.E."/>
        </authorList>
    </citation>
    <scope>NUCLEOTIDE SEQUENCE</scope>
    <source>
        <strain evidence="11">NBRC 32514</strain>
    </source>
</reference>
<comment type="subcellular location">
    <subcellularLocation>
        <location evidence="1">Endoplasmic reticulum membrane</location>
        <topology evidence="1">Multi-pass membrane protein</topology>
    </subcellularLocation>
</comment>
<feature type="transmembrane region" description="Helical" evidence="9">
    <location>
        <begin position="253"/>
        <end position="275"/>
    </location>
</feature>
<evidence type="ECO:0000256" key="5">
    <source>
        <dbReference type="ARBA" id="ARBA00022989"/>
    </source>
</evidence>
<dbReference type="SMART" id="SM00014">
    <property type="entry name" value="acidPPc"/>
    <property type="match status" value="1"/>
</dbReference>
<evidence type="ECO:0000313" key="12">
    <source>
        <dbReference type="Proteomes" id="UP001149813"/>
    </source>
</evidence>
<evidence type="ECO:0000256" key="9">
    <source>
        <dbReference type="SAM" id="Phobius"/>
    </source>
</evidence>
<feature type="transmembrane region" description="Helical" evidence="9">
    <location>
        <begin position="222"/>
        <end position="241"/>
    </location>
</feature>
<dbReference type="EMBL" id="JANBOJ010000089">
    <property type="protein sequence ID" value="KAJ1722913.1"/>
    <property type="molecule type" value="Genomic_DNA"/>
</dbReference>
<dbReference type="GO" id="GO:0042392">
    <property type="term" value="F:sphingosine-1-phosphate phosphatase activity"/>
    <property type="evidence" value="ECO:0007669"/>
    <property type="project" value="TreeGrafter"/>
</dbReference>
<evidence type="ECO:0000256" key="7">
    <source>
        <dbReference type="ARBA" id="ARBA00038324"/>
    </source>
</evidence>
<name>A0A9W7Y2B2_9FUNG</name>
<dbReference type="SUPFAM" id="SSF48317">
    <property type="entry name" value="Acid phosphatase/Vanadium-dependent haloperoxidase"/>
    <property type="match status" value="1"/>
</dbReference>
<feature type="transmembrane region" description="Helical" evidence="9">
    <location>
        <begin position="386"/>
        <end position="406"/>
    </location>
</feature>
<feature type="domain" description="Phosphatidic acid phosphatase type 2/haloperoxidase" evidence="10">
    <location>
        <begin position="98"/>
        <end position="214"/>
    </location>
</feature>
<dbReference type="PANTHER" id="PTHR14969:SF28">
    <property type="entry name" value="DIHYDROSPHINGOSINE 1-PHOSPHATE PHOSPHATASE LCB3-RELATED"/>
    <property type="match status" value="1"/>
</dbReference>
<feature type="transmembrane region" description="Helical" evidence="9">
    <location>
        <begin position="170"/>
        <end position="189"/>
    </location>
</feature>
<dbReference type="InterPro" id="IPR000326">
    <property type="entry name" value="PAP2/HPO"/>
</dbReference>
<dbReference type="AlphaFoldDB" id="A0A9W7Y2B2"/>
<dbReference type="Pfam" id="PF01569">
    <property type="entry name" value="PAP2"/>
    <property type="match status" value="1"/>
</dbReference>
<feature type="transmembrane region" description="Helical" evidence="9">
    <location>
        <begin position="295"/>
        <end position="317"/>
    </location>
</feature>
<evidence type="ECO:0000256" key="6">
    <source>
        <dbReference type="ARBA" id="ARBA00023136"/>
    </source>
</evidence>
<evidence type="ECO:0000256" key="8">
    <source>
        <dbReference type="SAM" id="MobiDB-lite"/>
    </source>
</evidence>
<evidence type="ECO:0000313" key="11">
    <source>
        <dbReference type="EMBL" id="KAJ1722913.1"/>
    </source>
</evidence>
<feature type="region of interest" description="Disordered" evidence="8">
    <location>
        <begin position="337"/>
        <end position="356"/>
    </location>
</feature>
<evidence type="ECO:0000259" key="10">
    <source>
        <dbReference type="SMART" id="SM00014"/>
    </source>
</evidence>
<keyword evidence="5 9" id="KW-1133">Transmembrane helix</keyword>
<dbReference type="PANTHER" id="PTHR14969">
    <property type="entry name" value="SPHINGOSINE-1-PHOSPHATE PHOSPHOHYDROLASE"/>
    <property type="match status" value="1"/>
</dbReference>
<keyword evidence="2 9" id="KW-0812">Transmembrane</keyword>
<dbReference type="Gene3D" id="1.20.144.10">
    <property type="entry name" value="Phosphatidic acid phosphatase type 2/haloperoxidase"/>
    <property type="match status" value="1"/>
</dbReference>
<evidence type="ECO:0000256" key="2">
    <source>
        <dbReference type="ARBA" id="ARBA00022692"/>
    </source>
</evidence>
<feature type="transmembrane region" description="Helical" evidence="9">
    <location>
        <begin position="69"/>
        <end position="90"/>
    </location>
</feature>
<comment type="similarity">
    <text evidence="7">Belongs to the type 2 lipid phosphate phosphatase family.</text>
</comment>
<protein>
    <submittedName>
        <fullName evidence="11">Long-chain base-1-phosphate phosphatase</fullName>
    </submittedName>
</protein>
<dbReference type="GO" id="GO:0005789">
    <property type="term" value="C:endoplasmic reticulum membrane"/>
    <property type="evidence" value="ECO:0007669"/>
    <property type="project" value="UniProtKB-SubCell"/>
</dbReference>
<keyword evidence="4" id="KW-0256">Endoplasmic reticulum</keyword>
<evidence type="ECO:0000256" key="3">
    <source>
        <dbReference type="ARBA" id="ARBA00022801"/>
    </source>
</evidence>
<feature type="transmembrane region" description="Helical" evidence="9">
    <location>
        <begin position="142"/>
        <end position="164"/>
    </location>
</feature>
<keyword evidence="3" id="KW-0378">Hydrolase</keyword>
<dbReference type="InterPro" id="IPR036938">
    <property type="entry name" value="PAP2/HPO_sf"/>
</dbReference>
<comment type="caution">
    <text evidence="11">The sequence shown here is derived from an EMBL/GenBank/DDBJ whole genome shotgun (WGS) entry which is preliminary data.</text>
</comment>
<evidence type="ECO:0000256" key="4">
    <source>
        <dbReference type="ARBA" id="ARBA00022824"/>
    </source>
</evidence>
<sequence length="412" mass="45878">MSPRFQLDEDDDQAHEAAVFVKAPEEAYAAVYSPFRQRLRQLVMQEVHREMPALVSIQQKHRSPLLDHLFVLTGMLGNHAFFMLALPFLHVFGGGMFSRGLTFVVLWSIYFSGWVKDYISAPRPASPPIVQITRSPAHTFEYGFPSSHTTYVVATIIYITHFMLNEWNTPLSGVLAFWTVGVFIVVGRIYCGLHSFIDVIGGSVIGVIEASAMIVFYPQFDALLLTTPGPLYLAAILYMALTNIPRSLDLCPCCIDSYCATSVTLGLTIGTWIHYRLPFLWHNGVADRIAWDSSLTILQNTLRCSIALILVVAWKLASKRPMVALVRRFLPDTRSSDDVLQSEKQSGDIMDSHKESDYHIPTPSSVSAGHYGTHELMATCENIARIPIYSGIGVMVYVVAPVLFSLTGLMPV</sequence>
<keyword evidence="12" id="KW-1185">Reference proteome</keyword>
<keyword evidence="6 9" id="KW-0472">Membrane</keyword>
<proteinExistence type="inferred from homology"/>
<organism evidence="11 12">
    <name type="scientific">Coemansia erecta</name>
    <dbReference type="NCBI Taxonomy" id="147472"/>
    <lineage>
        <taxon>Eukaryota</taxon>
        <taxon>Fungi</taxon>
        <taxon>Fungi incertae sedis</taxon>
        <taxon>Zoopagomycota</taxon>
        <taxon>Kickxellomycotina</taxon>
        <taxon>Kickxellomycetes</taxon>
        <taxon>Kickxellales</taxon>
        <taxon>Kickxellaceae</taxon>
        <taxon>Coemansia</taxon>
    </lineage>
</organism>
<dbReference type="OrthoDB" id="301434at2759"/>
<accession>A0A9W7Y2B2</accession>
<evidence type="ECO:0000256" key="1">
    <source>
        <dbReference type="ARBA" id="ARBA00004477"/>
    </source>
</evidence>